<evidence type="ECO:0000259" key="2">
    <source>
        <dbReference type="SMART" id="SM00418"/>
    </source>
</evidence>
<evidence type="ECO:0000313" key="3">
    <source>
        <dbReference type="EMBL" id="QVY63629.1"/>
    </source>
</evidence>
<proteinExistence type="predicted"/>
<dbReference type="SUPFAM" id="SSF46785">
    <property type="entry name" value="Winged helix' DNA-binding domain"/>
    <property type="match status" value="1"/>
</dbReference>
<organism evidence="3 4">
    <name type="scientific">Cytobacillus gottheilii</name>
    <dbReference type="NCBI Taxonomy" id="859144"/>
    <lineage>
        <taxon>Bacteria</taxon>
        <taxon>Bacillati</taxon>
        <taxon>Bacillota</taxon>
        <taxon>Bacilli</taxon>
        <taxon>Bacillales</taxon>
        <taxon>Bacillaceae</taxon>
        <taxon>Cytobacillus</taxon>
    </lineage>
</organism>
<evidence type="ECO:0000256" key="1">
    <source>
        <dbReference type="ARBA" id="ARBA00023125"/>
    </source>
</evidence>
<dbReference type="InterPro" id="IPR011991">
    <property type="entry name" value="ArsR-like_HTH"/>
</dbReference>
<dbReference type="SMART" id="SM00418">
    <property type="entry name" value="HTH_ARSR"/>
    <property type="match status" value="1"/>
</dbReference>
<gene>
    <name evidence="3" type="ORF">J1899_03865</name>
</gene>
<dbReference type="InterPro" id="IPR036390">
    <property type="entry name" value="WH_DNA-bd_sf"/>
</dbReference>
<accession>A0ABX8FI18</accession>
<reference evidence="3 4" key="1">
    <citation type="submission" date="2021-03" db="EMBL/GenBank/DDBJ databases">
        <title>The first data on the complete genome of the tetrodotoxin-producing bacterium.</title>
        <authorList>
            <person name="Melnikova D.I."/>
            <person name="Nijland R."/>
            <person name="Magarlamov T.Y."/>
        </authorList>
    </citation>
    <scope>NUCLEOTIDE SEQUENCE [LARGE SCALE GENOMIC DNA]</scope>
    <source>
        <strain evidence="3 4">1839</strain>
    </source>
</reference>
<keyword evidence="4" id="KW-1185">Reference proteome</keyword>
<dbReference type="Pfam" id="PF01022">
    <property type="entry name" value="HTH_5"/>
    <property type="match status" value="1"/>
</dbReference>
<dbReference type="InterPro" id="IPR001845">
    <property type="entry name" value="HTH_ArsR_DNA-bd_dom"/>
</dbReference>
<dbReference type="Proteomes" id="UP000679247">
    <property type="component" value="Chromosome"/>
</dbReference>
<dbReference type="CDD" id="cd00090">
    <property type="entry name" value="HTH_ARSR"/>
    <property type="match status" value="1"/>
</dbReference>
<protein>
    <submittedName>
        <fullName evidence="3">Winged helix-turn-helix transcriptional regulator</fullName>
    </submittedName>
</protein>
<dbReference type="EMBL" id="CP071709">
    <property type="protein sequence ID" value="QVY63629.1"/>
    <property type="molecule type" value="Genomic_DNA"/>
</dbReference>
<name>A0ABX8FI18_9BACI</name>
<evidence type="ECO:0000313" key="4">
    <source>
        <dbReference type="Proteomes" id="UP000679247"/>
    </source>
</evidence>
<keyword evidence="1" id="KW-0238">DNA-binding</keyword>
<sequence>MEINLEQQKLISSTLRVKIIYLLAEEQMTAKQVADEMGKTPGSIHYHIQQLYNGGILEITETKENRGIMEKYYRSKATHFVLKGEELADVKKGTSRTNLSLTEEEKQAFDADIDALIMKYIKMTVKEREGRKPYVFDFRVEEMTEEEKE</sequence>
<feature type="domain" description="HTH arsR-type" evidence="2">
    <location>
        <begin position="8"/>
        <end position="89"/>
    </location>
</feature>
<dbReference type="Gene3D" id="1.10.10.10">
    <property type="entry name" value="Winged helix-like DNA-binding domain superfamily/Winged helix DNA-binding domain"/>
    <property type="match status" value="1"/>
</dbReference>
<dbReference type="InterPro" id="IPR036388">
    <property type="entry name" value="WH-like_DNA-bd_sf"/>
</dbReference>